<protein>
    <submittedName>
        <fullName evidence="1">Uncharacterized protein</fullName>
    </submittedName>
</protein>
<reference evidence="1" key="2">
    <citation type="journal article" date="2015" name="Fish Shellfish Immunol.">
        <title>Early steps in the European eel (Anguilla anguilla)-Vibrio vulnificus interaction in the gills: Role of the RtxA13 toxin.</title>
        <authorList>
            <person name="Callol A."/>
            <person name="Pajuelo D."/>
            <person name="Ebbesson L."/>
            <person name="Teles M."/>
            <person name="MacKenzie S."/>
            <person name="Amaro C."/>
        </authorList>
    </citation>
    <scope>NUCLEOTIDE SEQUENCE</scope>
</reference>
<accession>A0A0E9QBD4</accession>
<reference evidence="1" key="1">
    <citation type="submission" date="2014-11" db="EMBL/GenBank/DDBJ databases">
        <authorList>
            <person name="Amaro Gonzalez C."/>
        </authorList>
    </citation>
    <scope>NUCLEOTIDE SEQUENCE</scope>
</reference>
<organism evidence="1">
    <name type="scientific">Anguilla anguilla</name>
    <name type="common">European freshwater eel</name>
    <name type="synonym">Muraena anguilla</name>
    <dbReference type="NCBI Taxonomy" id="7936"/>
    <lineage>
        <taxon>Eukaryota</taxon>
        <taxon>Metazoa</taxon>
        <taxon>Chordata</taxon>
        <taxon>Craniata</taxon>
        <taxon>Vertebrata</taxon>
        <taxon>Euteleostomi</taxon>
        <taxon>Actinopterygii</taxon>
        <taxon>Neopterygii</taxon>
        <taxon>Teleostei</taxon>
        <taxon>Anguilliformes</taxon>
        <taxon>Anguillidae</taxon>
        <taxon>Anguilla</taxon>
    </lineage>
</organism>
<dbReference type="AlphaFoldDB" id="A0A0E9QBD4"/>
<dbReference type="EMBL" id="GBXM01094498">
    <property type="protein sequence ID" value="JAH14079.1"/>
    <property type="molecule type" value="Transcribed_RNA"/>
</dbReference>
<evidence type="ECO:0000313" key="1">
    <source>
        <dbReference type="EMBL" id="JAH14079.1"/>
    </source>
</evidence>
<sequence length="49" mass="5787">MVYVVDEKHVYFNNRCYYRSVKLSESPCSRCRITQDCTFSCRNNNGGKN</sequence>
<proteinExistence type="predicted"/>
<name>A0A0E9QBD4_ANGAN</name>